<name>A0ABR2Q5N5_9ROSI</name>
<feature type="compositionally biased region" description="Polar residues" evidence="5">
    <location>
        <begin position="536"/>
        <end position="547"/>
    </location>
</feature>
<evidence type="ECO:0000256" key="1">
    <source>
        <dbReference type="ARBA" id="ARBA00004123"/>
    </source>
</evidence>
<evidence type="ECO:0000256" key="2">
    <source>
        <dbReference type="ARBA" id="ARBA00023015"/>
    </source>
</evidence>
<gene>
    <name evidence="7" type="ORF">V6N11_076235</name>
</gene>
<dbReference type="Pfam" id="PF00010">
    <property type="entry name" value="HLH"/>
    <property type="match status" value="1"/>
</dbReference>
<dbReference type="PROSITE" id="PS50888">
    <property type="entry name" value="BHLH"/>
    <property type="match status" value="1"/>
</dbReference>
<feature type="compositionally biased region" description="Low complexity" evidence="5">
    <location>
        <begin position="348"/>
        <end position="369"/>
    </location>
</feature>
<dbReference type="InterPro" id="IPR047265">
    <property type="entry name" value="PIF1-like_bHLH"/>
</dbReference>
<proteinExistence type="predicted"/>
<evidence type="ECO:0000313" key="7">
    <source>
        <dbReference type="EMBL" id="KAK8995984.1"/>
    </source>
</evidence>
<reference evidence="7 8" key="1">
    <citation type="journal article" date="2024" name="G3 (Bethesda)">
        <title>Genome assembly of Hibiscus sabdariffa L. provides insights into metabolisms of medicinal natural products.</title>
        <authorList>
            <person name="Kim T."/>
        </authorList>
    </citation>
    <scope>NUCLEOTIDE SEQUENCE [LARGE SCALE GENOMIC DNA]</scope>
    <source>
        <strain evidence="7">TK-2024</strain>
        <tissue evidence="7">Old leaves</tissue>
    </source>
</reference>
<feature type="domain" description="BHLH" evidence="6">
    <location>
        <begin position="373"/>
        <end position="422"/>
    </location>
</feature>
<feature type="region of interest" description="Disordered" evidence="5">
    <location>
        <begin position="518"/>
        <end position="547"/>
    </location>
</feature>
<evidence type="ECO:0000259" key="6">
    <source>
        <dbReference type="PROSITE" id="PS50888"/>
    </source>
</evidence>
<dbReference type="PANTHER" id="PTHR46807:SF7">
    <property type="entry name" value="BHLH DOMAIN-CONTAINING PROTEIN"/>
    <property type="match status" value="1"/>
</dbReference>
<feature type="region of interest" description="Disordered" evidence="5">
    <location>
        <begin position="179"/>
        <end position="205"/>
    </location>
</feature>
<keyword evidence="3" id="KW-0804">Transcription</keyword>
<organism evidence="7 8">
    <name type="scientific">Hibiscus sabdariffa</name>
    <name type="common">roselle</name>
    <dbReference type="NCBI Taxonomy" id="183260"/>
    <lineage>
        <taxon>Eukaryota</taxon>
        <taxon>Viridiplantae</taxon>
        <taxon>Streptophyta</taxon>
        <taxon>Embryophyta</taxon>
        <taxon>Tracheophyta</taxon>
        <taxon>Spermatophyta</taxon>
        <taxon>Magnoliopsida</taxon>
        <taxon>eudicotyledons</taxon>
        <taxon>Gunneridae</taxon>
        <taxon>Pentapetalae</taxon>
        <taxon>rosids</taxon>
        <taxon>malvids</taxon>
        <taxon>Malvales</taxon>
        <taxon>Malvaceae</taxon>
        <taxon>Malvoideae</taxon>
        <taxon>Hibiscus</taxon>
    </lineage>
</organism>
<feature type="region of interest" description="Disordered" evidence="5">
    <location>
        <begin position="279"/>
        <end position="386"/>
    </location>
</feature>
<evidence type="ECO:0000256" key="5">
    <source>
        <dbReference type="SAM" id="MobiDB-lite"/>
    </source>
</evidence>
<dbReference type="Gene3D" id="4.10.280.10">
    <property type="entry name" value="Helix-loop-helix DNA-binding domain"/>
    <property type="match status" value="1"/>
</dbReference>
<dbReference type="InterPro" id="IPR036638">
    <property type="entry name" value="HLH_DNA-bd_sf"/>
</dbReference>
<evidence type="ECO:0000256" key="4">
    <source>
        <dbReference type="ARBA" id="ARBA00023242"/>
    </source>
</evidence>
<keyword evidence="2" id="KW-0805">Transcription regulation</keyword>
<keyword evidence="8" id="KW-1185">Reference proteome</keyword>
<dbReference type="Proteomes" id="UP001396334">
    <property type="component" value="Unassembled WGS sequence"/>
</dbReference>
<evidence type="ECO:0000313" key="8">
    <source>
        <dbReference type="Proteomes" id="UP001396334"/>
    </source>
</evidence>
<dbReference type="SMART" id="SM00353">
    <property type="entry name" value="HLH"/>
    <property type="match status" value="1"/>
</dbReference>
<feature type="compositionally biased region" description="Polar residues" evidence="5">
    <location>
        <begin position="281"/>
        <end position="297"/>
    </location>
</feature>
<comment type="subcellular location">
    <subcellularLocation>
        <location evidence="1">Nucleus</location>
    </subcellularLocation>
</comment>
<dbReference type="InterPro" id="IPR011598">
    <property type="entry name" value="bHLH_dom"/>
</dbReference>
<accession>A0ABR2Q5N5</accession>
<dbReference type="EMBL" id="JBBPBN010000045">
    <property type="protein sequence ID" value="KAK8995984.1"/>
    <property type="molecule type" value="Genomic_DNA"/>
</dbReference>
<dbReference type="CDD" id="cd11445">
    <property type="entry name" value="bHLH_AtPIF_like"/>
    <property type="match status" value="1"/>
</dbReference>
<dbReference type="SUPFAM" id="SSF47459">
    <property type="entry name" value="HLH, helix-loop-helix DNA-binding domain"/>
    <property type="match status" value="1"/>
</dbReference>
<evidence type="ECO:0000256" key="3">
    <source>
        <dbReference type="ARBA" id="ARBA00023163"/>
    </source>
</evidence>
<keyword evidence="4" id="KW-0539">Nucleus</keyword>
<protein>
    <recommendedName>
        <fullName evidence="6">BHLH domain-containing protein</fullName>
    </recommendedName>
</protein>
<comment type="caution">
    <text evidence="7">The sequence shown here is derived from an EMBL/GenBank/DDBJ whole genome shotgun (WGS) entry which is preliminary data.</text>
</comment>
<dbReference type="PANTHER" id="PTHR46807">
    <property type="entry name" value="TRANSCRIPTION FACTOR PIF3"/>
    <property type="match status" value="1"/>
</dbReference>
<feature type="compositionally biased region" description="Basic and acidic residues" evidence="5">
    <location>
        <begin position="373"/>
        <end position="386"/>
    </location>
</feature>
<dbReference type="InterPro" id="IPR044273">
    <property type="entry name" value="PIF3-like"/>
</dbReference>
<sequence length="547" mass="60540">MEGTADSDRVKSRSAALIQLKGIKVAYDDATPTPEFAFAIRCLFLPSPPFSHTNNFSSLLFSSLLISRVSVSLAMNHSVPDWNFEPHLPISNHRKPMGQDNELVELLWENGQVVLSSQTHRKQVQKNDQPTLRVDNLSYGNSSNLIIDDETVSWIQYPLEDSFEKEFCSNFFSELPLSDPIEADHNNNNNNQPSRQPDHHQTAANSNQLDVSYSAPEFHGNPMPPPKFQFDSSLEKKNLQGLSKSNGDDLIRREVKECSALTVGSSYCGSNQVRNDVDFSRGSSNGFGTTATGLSTETSKDDARKAAVQSENGKTETVEPTVTSSSGGSGFISGQKRKSRDGEDYECQSEAAELQSAAANKPPQRSSLSRRSRAAEVHNLSERRRRDRINEKMRALKELIPHCDKTDKASMLDEAIEYLKSLQLQLQLMWMGNGMAPMMFPGIQHYMSRMGVGIGPPAMPSVHNPLQAATGQTQQLNPVNYQHQVQNPTFSDQYARFLGFHHMQNASQMNMFGYGSQTTTQSPMVSAPTAPIRPTTADNTCPSGKMG</sequence>